<dbReference type="PANTHER" id="PTHR11644:SF2">
    <property type="entry name" value="CYTIDINE DEAMINASE"/>
    <property type="match status" value="1"/>
</dbReference>
<evidence type="ECO:0000256" key="9">
    <source>
        <dbReference type="PIRSR" id="PIRSR006334-3"/>
    </source>
</evidence>
<dbReference type="GO" id="GO:0005829">
    <property type="term" value="C:cytosol"/>
    <property type="evidence" value="ECO:0007669"/>
    <property type="project" value="TreeGrafter"/>
</dbReference>
<protein>
    <recommendedName>
        <fullName evidence="6">Cytidine deaminase</fullName>
        <ecNumber evidence="6">3.5.4.5</ecNumber>
    </recommendedName>
    <alternativeName>
        <fullName evidence="6">Cytidine aminohydrolase</fullName>
        <shortName evidence="6">CDA</shortName>
    </alternativeName>
</protein>
<dbReference type="eggNOG" id="COG0295">
    <property type="taxonomic scope" value="Bacteria"/>
</dbReference>
<dbReference type="Proteomes" id="UP000007257">
    <property type="component" value="Chromosome"/>
</dbReference>
<evidence type="ECO:0000259" key="10">
    <source>
        <dbReference type="PROSITE" id="PS51747"/>
    </source>
</evidence>
<feature type="binding site" evidence="6 8">
    <location>
        <begin position="91"/>
        <end position="93"/>
    </location>
    <ligand>
        <name>substrate</name>
    </ligand>
</feature>
<dbReference type="InterPro" id="IPR050202">
    <property type="entry name" value="Cyt/Deoxycyt_deaminase"/>
</dbReference>
<dbReference type="NCBIfam" id="TIGR01355">
    <property type="entry name" value="cyt_deam_dimer"/>
    <property type="match status" value="1"/>
</dbReference>
<dbReference type="Pfam" id="PF08211">
    <property type="entry name" value="dCMP_cyt_deam_2"/>
    <property type="match status" value="1"/>
</dbReference>
<feature type="active site" description="Proton donor" evidence="6 7">
    <location>
        <position position="106"/>
    </location>
</feature>
<dbReference type="GO" id="GO:0046135">
    <property type="term" value="P:pyrimidine nucleoside catabolic process"/>
    <property type="evidence" value="ECO:0007669"/>
    <property type="project" value="UniProtKB-ARBA"/>
</dbReference>
<feature type="binding site" evidence="6 9">
    <location>
        <position position="131"/>
    </location>
    <ligand>
        <name>Zn(2+)</name>
        <dbReference type="ChEBI" id="CHEBI:29105"/>
        <note>catalytic</note>
    </ligand>
</feature>
<evidence type="ECO:0000256" key="6">
    <source>
        <dbReference type="HAMAP-Rule" id="MF_01558"/>
    </source>
</evidence>
<dbReference type="CDD" id="cd01283">
    <property type="entry name" value="cytidine_deaminase"/>
    <property type="match status" value="2"/>
</dbReference>
<proteinExistence type="inferred from homology"/>
<reference evidence="12" key="1">
    <citation type="submission" date="2011-01" db="EMBL/GenBank/DDBJ databases">
        <title>Complete sequence of chromosome of Rahnella sp. Y9602.</title>
        <authorList>
            <consortium name="US DOE Joint Genome Institute"/>
            <person name="Lucas S."/>
            <person name="Copeland A."/>
            <person name="Lapidus A."/>
            <person name="Cheng J.-F."/>
            <person name="Goodwin L."/>
            <person name="Pitluck S."/>
            <person name="Lu M."/>
            <person name="Detter J.C."/>
            <person name="Han C."/>
            <person name="Tapia R."/>
            <person name="Land M."/>
            <person name="Hauser L."/>
            <person name="Kyrpides N."/>
            <person name="Ivanova N."/>
            <person name="Ovchinnikova G."/>
            <person name="Pagani I."/>
            <person name="Sobecky P.A."/>
            <person name="Martinez R.J."/>
            <person name="Woyke T."/>
        </authorList>
    </citation>
    <scope>NUCLEOTIDE SEQUENCE [LARGE SCALE GENOMIC DNA]</scope>
    <source>
        <strain evidence="12">Y9602</strain>
    </source>
</reference>
<evidence type="ECO:0000313" key="11">
    <source>
        <dbReference type="EMBL" id="ADW73046.1"/>
    </source>
</evidence>
<dbReference type="FunFam" id="3.40.140.10:FF:000006">
    <property type="entry name" value="Cytidine deaminase"/>
    <property type="match status" value="1"/>
</dbReference>
<feature type="domain" description="CMP/dCMP-type deaminase" evidence="10">
    <location>
        <begin position="50"/>
        <end position="170"/>
    </location>
</feature>
<evidence type="ECO:0000256" key="7">
    <source>
        <dbReference type="PIRSR" id="PIRSR006334-1"/>
    </source>
</evidence>
<evidence type="ECO:0000256" key="8">
    <source>
        <dbReference type="PIRSR" id="PIRSR006334-2"/>
    </source>
</evidence>
<name>A0A0H3F747_RAHSY</name>
<dbReference type="EMBL" id="CP002505">
    <property type="protein sequence ID" value="ADW73046.1"/>
    <property type="molecule type" value="Genomic_DNA"/>
</dbReference>
<dbReference type="SUPFAM" id="SSF53927">
    <property type="entry name" value="Cytidine deaminase-like"/>
    <property type="match status" value="2"/>
</dbReference>
<comment type="subunit">
    <text evidence="2 6">Homodimer.</text>
</comment>
<accession>A0A0H3F747</accession>
<comment type="catalytic activity">
    <reaction evidence="6">
        <text>2'-deoxycytidine + H2O + H(+) = 2'-deoxyuridine + NH4(+)</text>
        <dbReference type="Rhea" id="RHEA:13433"/>
        <dbReference type="ChEBI" id="CHEBI:15377"/>
        <dbReference type="ChEBI" id="CHEBI:15378"/>
        <dbReference type="ChEBI" id="CHEBI:15698"/>
        <dbReference type="ChEBI" id="CHEBI:16450"/>
        <dbReference type="ChEBI" id="CHEBI:28938"/>
        <dbReference type="EC" id="3.5.4.5"/>
    </reaction>
</comment>
<evidence type="ECO:0000313" key="12">
    <source>
        <dbReference type="Proteomes" id="UP000007257"/>
    </source>
</evidence>
<dbReference type="InterPro" id="IPR013171">
    <property type="entry name" value="Cyd/dCyd_deaminase_Zn-bd"/>
</dbReference>
<dbReference type="Gene3D" id="3.40.140.10">
    <property type="entry name" value="Cytidine Deaminase, domain 2"/>
    <property type="match status" value="2"/>
</dbReference>
<organism evidence="11 12">
    <name type="scientific">Rahnella sp. (strain Y9602)</name>
    <dbReference type="NCBI Taxonomy" id="2703885"/>
    <lineage>
        <taxon>Bacteria</taxon>
        <taxon>Pseudomonadati</taxon>
        <taxon>Pseudomonadota</taxon>
        <taxon>Gammaproteobacteria</taxon>
        <taxon>Enterobacterales</taxon>
        <taxon>Yersiniaceae</taxon>
        <taxon>Rahnella</taxon>
    </lineage>
</organism>
<dbReference type="PROSITE" id="PS51747">
    <property type="entry name" value="CYT_DCMP_DEAMINASES_2"/>
    <property type="match status" value="2"/>
</dbReference>
<dbReference type="KEGG" id="rah:Rahaq_1423"/>
<keyword evidence="4 6" id="KW-0378">Hydrolase</keyword>
<feature type="binding site" evidence="6 9">
    <location>
        <position position="104"/>
    </location>
    <ligand>
        <name>Zn(2+)</name>
        <dbReference type="ChEBI" id="CHEBI:29105"/>
        <note>catalytic</note>
    </ligand>
</feature>
<evidence type="ECO:0000256" key="1">
    <source>
        <dbReference type="ARBA" id="ARBA00006576"/>
    </source>
</evidence>
<dbReference type="PANTHER" id="PTHR11644">
    <property type="entry name" value="CYTIDINE DEAMINASE"/>
    <property type="match status" value="1"/>
</dbReference>
<dbReference type="PROSITE" id="PS00903">
    <property type="entry name" value="CYT_DCMP_DEAMINASES_1"/>
    <property type="match status" value="1"/>
</dbReference>
<dbReference type="FunFam" id="3.40.140.10:FF:000007">
    <property type="entry name" value="Cytidine deaminase"/>
    <property type="match status" value="1"/>
</dbReference>
<keyword evidence="3 6" id="KW-0479">Metal-binding</keyword>
<dbReference type="HAMAP" id="MF_01558">
    <property type="entry name" value="Cyt_deam"/>
    <property type="match status" value="1"/>
</dbReference>
<dbReference type="PIRSF" id="PIRSF006334">
    <property type="entry name" value="Cdd_plus_pseudo"/>
    <property type="match status" value="1"/>
</dbReference>
<feature type="domain" description="CMP/dCMP-type deaminase" evidence="10">
    <location>
        <begin position="189"/>
        <end position="296"/>
    </location>
</feature>
<dbReference type="HOGENOM" id="CLU_052424_0_0_6"/>
<feature type="binding site" evidence="6 9">
    <location>
        <position position="134"/>
    </location>
    <ligand>
        <name>Zn(2+)</name>
        <dbReference type="ChEBI" id="CHEBI:29105"/>
        <note>catalytic</note>
    </ligand>
</feature>
<dbReference type="GO" id="GO:0008270">
    <property type="term" value="F:zinc ion binding"/>
    <property type="evidence" value="ECO:0007669"/>
    <property type="project" value="UniProtKB-UniRule"/>
</dbReference>
<sequence length="296" mass="31825">MFMHARFHTAFAALPENLSSALEPFLRHDDFPAMLTAADVAQIKQATGLDDDALAFALLPLAAACSVTPISHFNVGAVARGISGNLYFGANMEFAGAPMQQTVHAEQSAVTHAWLRGETRLASITVNYTPCGHCRQFMNELTSGTALDIHLPDRDVATLGDYLPHSFGPKDLDITTLLMDQVNHGYTLESTDSLALMALDACNQSHAPYSKSHSGVALETHNGKQFGGRYAENAAFNPSLPPLQAALILLNMSGEDCLKVRRAVLVEQKDALITQNDATRATLKALGCKDITTLTC</sequence>
<dbReference type="InterPro" id="IPR016192">
    <property type="entry name" value="APOBEC/CMP_deaminase_Zn-bd"/>
</dbReference>
<comment type="similarity">
    <text evidence="1 6">Belongs to the cytidine and deoxycytidylate deaminase family.</text>
</comment>
<dbReference type="InterPro" id="IPR006263">
    <property type="entry name" value="Cyt_deam_dimer"/>
</dbReference>
<keyword evidence="5 6" id="KW-0862">Zinc</keyword>
<dbReference type="Pfam" id="PF00383">
    <property type="entry name" value="dCMP_cyt_deam_1"/>
    <property type="match status" value="1"/>
</dbReference>
<dbReference type="EC" id="3.5.4.5" evidence="6"/>
<evidence type="ECO:0000256" key="3">
    <source>
        <dbReference type="ARBA" id="ARBA00022723"/>
    </source>
</evidence>
<comment type="cofactor">
    <cofactor evidence="6 9">
        <name>Zn(2+)</name>
        <dbReference type="ChEBI" id="CHEBI:29105"/>
    </cofactor>
    <text evidence="6 9">Binds 1 zinc ion.</text>
</comment>
<evidence type="ECO:0000256" key="5">
    <source>
        <dbReference type="ARBA" id="ARBA00022833"/>
    </source>
</evidence>
<gene>
    <name evidence="6" type="primary">cdd</name>
    <name evidence="11" type="ordered locus">Rahaq_1423</name>
</gene>
<comment type="catalytic activity">
    <reaction evidence="6">
        <text>cytidine + H2O + H(+) = uridine + NH4(+)</text>
        <dbReference type="Rhea" id="RHEA:16069"/>
        <dbReference type="ChEBI" id="CHEBI:15377"/>
        <dbReference type="ChEBI" id="CHEBI:15378"/>
        <dbReference type="ChEBI" id="CHEBI:16704"/>
        <dbReference type="ChEBI" id="CHEBI:17562"/>
        <dbReference type="ChEBI" id="CHEBI:28938"/>
        <dbReference type="EC" id="3.5.4.5"/>
    </reaction>
</comment>
<dbReference type="InterPro" id="IPR020797">
    <property type="entry name" value="Cytidine_deaminase_bacteria"/>
</dbReference>
<comment type="function">
    <text evidence="6">This enzyme scavenges exogenous and endogenous cytidine and 2'-deoxycytidine for UMP synthesis.</text>
</comment>
<evidence type="ECO:0000256" key="4">
    <source>
        <dbReference type="ARBA" id="ARBA00022801"/>
    </source>
</evidence>
<dbReference type="GO" id="GO:0004126">
    <property type="term" value="F:cytidine deaminase activity"/>
    <property type="evidence" value="ECO:0007669"/>
    <property type="project" value="UniProtKB-UniRule"/>
</dbReference>
<dbReference type="InterPro" id="IPR016193">
    <property type="entry name" value="Cytidine_deaminase-like"/>
</dbReference>
<dbReference type="InterPro" id="IPR002125">
    <property type="entry name" value="CMP_dCMP_dom"/>
</dbReference>
<dbReference type="GO" id="GO:0042803">
    <property type="term" value="F:protein homodimerization activity"/>
    <property type="evidence" value="ECO:0007669"/>
    <property type="project" value="UniProtKB-ARBA"/>
</dbReference>
<reference evidence="11 12" key="2">
    <citation type="journal article" date="2012" name="J. Bacteriol.">
        <title>Complete Genome Sequence of Rahnella sp. Strain Y9602, a Gammaproteobacterium Isolate from Metal- and Radionuclide-Contaminated Soil.</title>
        <authorList>
            <person name="Martinez R.J."/>
            <person name="Bruce D."/>
            <person name="Detter C."/>
            <person name="Goodwin L.A."/>
            <person name="Han J."/>
            <person name="Han C.S."/>
            <person name="Held B."/>
            <person name="Land M.L."/>
            <person name="Mikhailova N."/>
            <person name="Nolan M."/>
            <person name="Pennacchio L."/>
            <person name="Pitluck S."/>
            <person name="Tapia R."/>
            <person name="Woyke T."/>
            <person name="Sobecky P.A."/>
        </authorList>
    </citation>
    <scope>NUCLEOTIDE SEQUENCE [LARGE SCALE GENOMIC DNA]</scope>
    <source>
        <strain evidence="11 12">Y9602</strain>
    </source>
</reference>
<dbReference type="AlphaFoldDB" id="A0A0H3F747"/>
<dbReference type="NCBIfam" id="NF006537">
    <property type="entry name" value="PRK09027.1"/>
    <property type="match status" value="1"/>
</dbReference>
<evidence type="ECO:0000256" key="2">
    <source>
        <dbReference type="ARBA" id="ARBA00011738"/>
    </source>
</evidence>